<dbReference type="EMBL" id="AGNL01007916">
    <property type="protein sequence ID" value="EJK70894.1"/>
    <property type="molecule type" value="Genomic_DNA"/>
</dbReference>
<evidence type="ECO:0000313" key="3">
    <source>
        <dbReference type="Proteomes" id="UP000266841"/>
    </source>
</evidence>
<gene>
    <name evidence="2" type="ORF">THAOC_07712</name>
</gene>
<feature type="compositionally biased region" description="Basic residues" evidence="1">
    <location>
        <begin position="57"/>
        <end position="66"/>
    </location>
</feature>
<evidence type="ECO:0000256" key="1">
    <source>
        <dbReference type="SAM" id="MobiDB-lite"/>
    </source>
</evidence>
<feature type="non-terminal residue" evidence="2">
    <location>
        <position position="258"/>
    </location>
</feature>
<dbReference type="AlphaFoldDB" id="K0T123"/>
<dbReference type="eggNOG" id="ENOG502RVQE">
    <property type="taxonomic scope" value="Eukaryota"/>
</dbReference>
<dbReference type="Proteomes" id="UP000266841">
    <property type="component" value="Unassembled WGS sequence"/>
</dbReference>
<comment type="caution">
    <text evidence="2">The sequence shown here is derived from an EMBL/GenBank/DDBJ whole genome shotgun (WGS) entry which is preliminary data.</text>
</comment>
<accession>K0T123</accession>
<organism evidence="2 3">
    <name type="scientific">Thalassiosira oceanica</name>
    <name type="common">Marine diatom</name>
    <dbReference type="NCBI Taxonomy" id="159749"/>
    <lineage>
        <taxon>Eukaryota</taxon>
        <taxon>Sar</taxon>
        <taxon>Stramenopiles</taxon>
        <taxon>Ochrophyta</taxon>
        <taxon>Bacillariophyta</taxon>
        <taxon>Coscinodiscophyceae</taxon>
        <taxon>Thalassiosirophycidae</taxon>
        <taxon>Thalassiosirales</taxon>
        <taxon>Thalassiosiraceae</taxon>
        <taxon>Thalassiosira</taxon>
    </lineage>
</organism>
<name>K0T123_THAOC</name>
<feature type="region of interest" description="Disordered" evidence="1">
    <location>
        <begin position="1"/>
        <end position="121"/>
    </location>
</feature>
<feature type="compositionally biased region" description="Low complexity" evidence="1">
    <location>
        <begin position="36"/>
        <end position="51"/>
    </location>
</feature>
<evidence type="ECO:0000313" key="2">
    <source>
        <dbReference type="EMBL" id="EJK70894.1"/>
    </source>
</evidence>
<reference evidence="2 3" key="1">
    <citation type="journal article" date="2012" name="Genome Biol.">
        <title>Genome and low-iron response of an oceanic diatom adapted to chronic iron limitation.</title>
        <authorList>
            <person name="Lommer M."/>
            <person name="Specht M."/>
            <person name="Roy A.S."/>
            <person name="Kraemer L."/>
            <person name="Andreson R."/>
            <person name="Gutowska M.A."/>
            <person name="Wolf J."/>
            <person name="Bergner S.V."/>
            <person name="Schilhabel M.B."/>
            <person name="Klostermeier U.C."/>
            <person name="Beiko R.G."/>
            <person name="Rosenstiel P."/>
            <person name="Hippler M."/>
            <person name="Laroche J."/>
        </authorList>
    </citation>
    <scope>NUCLEOTIDE SEQUENCE [LARGE SCALE GENOMIC DNA]</scope>
    <source>
        <strain evidence="2 3">CCMP1005</strain>
    </source>
</reference>
<protein>
    <submittedName>
        <fullName evidence="2">Uncharacterized protein</fullName>
    </submittedName>
</protein>
<keyword evidence="3" id="KW-1185">Reference proteome</keyword>
<proteinExistence type="predicted"/>
<sequence length="258" mass="26571">MGRRRSSRSWMPARRPSCRWTSTAPGRAPGGGGPSGPAARRATRPSSRTGSAGPEGRRRRGRRGGGPRRDGRVGPTVRREFRPRAGRAGGSLPGGIVHASNAVGGEDGGPPERRAPSSPGGELVAAADVGVRVRCILEPTGLGAKVAAARVLSVTNEDKVIYSSDSDAIMSEPKVGTKLSLSYSFTPTTKNGSKSRTPLGEIRVSWTPANLTLPDDVVDSSDASALGDDPRHGPLAVEGAAPVTLLGPACTVVDAPFT</sequence>
<feature type="compositionally biased region" description="Basic and acidic residues" evidence="1">
    <location>
        <begin position="67"/>
        <end position="83"/>
    </location>
</feature>